<evidence type="ECO:0000313" key="2">
    <source>
        <dbReference type="EMBL" id="KEJ90011.1"/>
    </source>
</evidence>
<dbReference type="eggNOG" id="ENOG5033UUK">
    <property type="taxonomic scope" value="Bacteria"/>
</dbReference>
<evidence type="ECO:0000313" key="3">
    <source>
        <dbReference type="Proteomes" id="UP000027734"/>
    </source>
</evidence>
<dbReference type="RefSeq" id="WP_025058042.1">
    <property type="nucleotide sequence ID" value="NZ_JAMC01000002.1"/>
</dbReference>
<dbReference type="AlphaFoldDB" id="A0A073IKL1"/>
<reference evidence="2 3" key="1">
    <citation type="submission" date="2014-01" db="EMBL/GenBank/DDBJ databases">
        <title>Sulfitobacter donghicola JCM 14565 Genome Sequencing.</title>
        <authorList>
            <person name="Lai Q."/>
            <person name="Hong Z."/>
        </authorList>
    </citation>
    <scope>NUCLEOTIDE SEQUENCE [LARGE SCALE GENOMIC DNA]</scope>
    <source>
        <strain evidence="2 3">JCM 14565</strain>
    </source>
</reference>
<name>A0A073IKL1_9RHOB</name>
<dbReference type="STRING" id="1300350.Z948_563"/>
<protein>
    <submittedName>
        <fullName evidence="2">Uncharacterized protein</fullName>
    </submittedName>
</protein>
<gene>
    <name evidence="2" type="ORF">DSW25_07300</name>
</gene>
<comment type="caution">
    <text evidence="2">The sequence shown here is derived from an EMBL/GenBank/DDBJ whole genome shotgun (WGS) entry which is preliminary data.</text>
</comment>
<dbReference type="EMBL" id="JAMC01000002">
    <property type="protein sequence ID" value="KEJ90011.1"/>
    <property type="molecule type" value="Genomic_DNA"/>
</dbReference>
<dbReference type="OrthoDB" id="7658757at2"/>
<evidence type="ECO:0000256" key="1">
    <source>
        <dbReference type="SAM" id="SignalP"/>
    </source>
</evidence>
<keyword evidence="1" id="KW-0732">Signal</keyword>
<dbReference type="Proteomes" id="UP000027734">
    <property type="component" value="Unassembled WGS sequence"/>
</dbReference>
<accession>A0A073IKL1</accession>
<proteinExistence type="predicted"/>
<organism evidence="2 3">
    <name type="scientific">Sulfitobacter donghicola DSW-25 = KCTC 12864 = JCM 14565</name>
    <dbReference type="NCBI Taxonomy" id="1300350"/>
    <lineage>
        <taxon>Bacteria</taxon>
        <taxon>Pseudomonadati</taxon>
        <taxon>Pseudomonadota</taxon>
        <taxon>Alphaproteobacteria</taxon>
        <taxon>Rhodobacterales</taxon>
        <taxon>Roseobacteraceae</taxon>
        <taxon>Sulfitobacter</taxon>
    </lineage>
</organism>
<keyword evidence="3" id="KW-1185">Reference proteome</keyword>
<sequence>MRLKALFIAVLLSTLAVPAQAQDQLTPDGFLDIAVNRTLSFSSVLSGQLIGEEQFLRRDLSVWADKTGRCTYGRIEIRGPLLCFLYEDAPDPENCWIPFIDEGTLLVLATDSGETQRITDISDTPITCEGAPTS</sequence>
<feature type="signal peptide" evidence="1">
    <location>
        <begin position="1"/>
        <end position="21"/>
    </location>
</feature>
<feature type="chain" id="PRO_5001689719" evidence="1">
    <location>
        <begin position="22"/>
        <end position="134"/>
    </location>
</feature>